<proteinExistence type="predicted"/>
<feature type="transmembrane region" description="Helical" evidence="1">
    <location>
        <begin position="12"/>
        <end position="33"/>
    </location>
</feature>
<keyword evidence="1" id="KW-0472">Membrane</keyword>
<organism evidence="2">
    <name type="scientific">marine metagenome</name>
    <dbReference type="NCBI Taxonomy" id="408172"/>
    <lineage>
        <taxon>unclassified sequences</taxon>
        <taxon>metagenomes</taxon>
        <taxon>ecological metagenomes</taxon>
    </lineage>
</organism>
<protein>
    <recommendedName>
        <fullName evidence="3">NnrS family protein</fullName>
    </recommendedName>
</protein>
<evidence type="ECO:0000313" key="2">
    <source>
        <dbReference type="EMBL" id="SVD20891.1"/>
    </source>
</evidence>
<reference evidence="2" key="1">
    <citation type="submission" date="2018-05" db="EMBL/GenBank/DDBJ databases">
        <authorList>
            <person name="Lanie J.A."/>
            <person name="Ng W.-L."/>
            <person name="Kazmierczak K.M."/>
            <person name="Andrzejewski T.M."/>
            <person name="Davidsen T.M."/>
            <person name="Wayne K.J."/>
            <person name="Tettelin H."/>
            <person name="Glass J.I."/>
            <person name="Rusch D."/>
            <person name="Podicherti R."/>
            <person name="Tsui H.-C.T."/>
            <person name="Winkler M.E."/>
        </authorList>
    </citation>
    <scope>NUCLEOTIDE SEQUENCE</scope>
</reference>
<name>A0A382THI9_9ZZZZ</name>
<feature type="transmembrane region" description="Helical" evidence="1">
    <location>
        <begin position="165"/>
        <end position="185"/>
    </location>
</feature>
<gene>
    <name evidence="2" type="ORF">METZ01_LOCUS373745</name>
</gene>
<evidence type="ECO:0008006" key="3">
    <source>
        <dbReference type="Google" id="ProtNLM"/>
    </source>
</evidence>
<dbReference type="Pfam" id="PF05940">
    <property type="entry name" value="NnrS"/>
    <property type="match status" value="1"/>
</dbReference>
<feature type="transmembrane region" description="Helical" evidence="1">
    <location>
        <begin position="79"/>
        <end position="97"/>
    </location>
</feature>
<keyword evidence="1" id="KW-0812">Transmembrane</keyword>
<dbReference type="InterPro" id="IPR010266">
    <property type="entry name" value="NnrS"/>
</dbReference>
<dbReference type="EMBL" id="UINC01136238">
    <property type="protein sequence ID" value="SVD20891.1"/>
    <property type="molecule type" value="Genomic_DNA"/>
</dbReference>
<dbReference type="AlphaFoldDB" id="A0A382THI9"/>
<accession>A0A382THI9</accession>
<feature type="transmembrane region" description="Helical" evidence="1">
    <location>
        <begin position="103"/>
        <end position="123"/>
    </location>
</feature>
<feature type="transmembrane region" description="Helical" evidence="1">
    <location>
        <begin position="53"/>
        <end position="72"/>
    </location>
</feature>
<keyword evidence="1" id="KW-1133">Transmembrane helix</keyword>
<evidence type="ECO:0000256" key="1">
    <source>
        <dbReference type="SAM" id="Phobius"/>
    </source>
</evidence>
<sequence length="250" mass="28138">MKPILSIGFRLFFLGASSHAFFLMLIWGSILFLGFSIDLDKISISQWHAHELIFGYAGAVIAGFLLTAVTNWTKEETLTGIPLLVVFSIWLLARLIWFIAPHLQFICGLLDLLFLFMILIAIARPIIKTKQWPQLVIAIKLLIIIIANGIFYAGSLGILSQGTYYGIYLGLIIEIALILTITRRIFPTFSQLGLGLKKPLPSPPWIDKASLMLNLVWMIMFLYSSESGVTAVLAFVFFITLSIRLWCLRI</sequence>
<feature type="transmembrane region" description="Helical" evidence="1">
    <location>
        <begin position="135"/>
        <end position="159"/>
    </location>
</feature>